<reference evidence="4 5" key="1">
    <citation type="submission" date="2020-12" db="EMBL/GenBank/DDBJ databases">
        <title>Pseudomonas schmalbachii sp. nov. isolated from millipede gut.</title>
        <authorList>
            <person name="Shelomi M."/>
        </authorList>
    </citation>
    <scope>NUCLEOTIDE SEQUENCE [LARGE SCALE GENOMIC DNA]</scope>
    <source>
        <strain evidence="4 5">Milli4</strain>
    </source>
</reference>
<accession>A0ABS3TQB9</accession>
<gene>
    <name evidence="4" type="ORF">JFY56_11515</name>
</gene>
<proteinExistence type="predicted"/>
<dbReference type="EMBL" id="JAELYA010000004">
    <property type="protein sequence ID" value="MBO3275852.1"/>
    <property type="molecule type" value="Genomic_DNA"/>
</dbReference>
<dbReference type="InterPro" id="IPR047650">
    <property type="entry name" value="Transpos_IS110"/>
</dbReference>
<evidence type="ECO:0000313" key="5">
    <source>
        <dbReference type="Proteomes" id="UP000669060"/>
    </source>
</evidence>
<feature type="domain" description="Transposase IS110-like N-terminal" evidence="2">
    <location>
        <begin position="5"/>
        <end position="145"/>
    </location>
</feature>
<name>A0ABS3TQB9_9PSED</name>
<dbReference type="PANTHER" id="PTHR33055">
    <property type="entry name" value="TRANSPOSASE FOR INSERTION SEQUENCE ELEMENT IS1111A"/>
    <property type="match status" value="1"/>
</dbReference>
<dbReference type="Pfam" id="PF02371">
    <property type="entry name" value="Transposase_20"/>
    <property type="match status" value="1"/>
</dbReference>
<feature type="coiled-coil region" evidence="1">
    <location>
        <begin position="123"/>
        <end position="187"/>
    </location>
</feature>
<sequence>MACWVGIDVAKDSLAVWLRPQGKSFSVSNNEQGYQQLLALFAEEKPGRIVLEATGGYEHGILFSLSRAGHVVSRLNPTRVRAFATAMGKLAKTDPIDAAVLAHLAQTLEEAPSTVPSPERERLRELVQRREQLVNQRDDERRRLPQARDPLVRQCLEDAIKALKGTIRSYDKEIAKAMKAVDAEQAQQLRQVKGVGPVTVAGLLAYLPELGQLNRRQIAALVGLAPYNSDSGQKSGQRRIRGGRGMIRRILYMATLSIIRYQKDFSLRYQGLRQSGRCAKVALVACMRVLIVRLNAMVRDGTCWKTDTVQQ</sequence>
<feature type="domain" description="Transposase IS116/IS110/IS902 C-terminal" evidence="3">
    <location>
        <begin position="187"/>
        <end position="270"/>
    </location>
</feature>
<dbReference type="InterPro" id="IPR003346">
    <property type="entry name" value="Transposase_20"/>
</dbReference>
<evidence type="ECO:0000256" key="1">
    <source>
        <dbReference type="SAM" id="Coils"/>
    </source>
</evidence>
<organism evidence="4 5">
    <name type="scientific">Pseudomonas schmalbachii</name>
    <dbReference type="NCBI Taxonomy" id="2816993"/>
    <lineage>
        <taxon>Bacteria</taxon>
        <taxon>Pseudomonadati</taxon>
        <taxon>Pseudomonadota</taxon>
        <taxon>Gammaproteobacteria</taxon>
        <taxon>Pseudomonadales</taxon>
        <taxon>Pseudomonadaceae</taxon>
        <taxon>Pseudomonas</taxon>
    </lineage>
</organism>
<dbReference type="NCBIfam" id="NF033542">
    <property type="entry name" value="transpos_IS110"/>
    <property type="match status" value="1"/>
</dbReference>
<dbReference type="Proteomes" id="UP000669060">
    <property type="component" value="Unassembled WGS sequence"/>
</dbReference>
<dbReference type="Pfam" id="PF01548">
    <property type="entry name" value="DEDD_Tnp_IS110"/>
    <property type="match status" value="1"/>
</dbReference>
<evidence type="ECO:0000259" key="3">
    <source>
        <dbReference type="Pfam" id="PF02371"/>
    </source>
</evidence>
<evidence type="ECO:0000259" key="2">
    <source>
        <dbReference type="Pfam" id="PF01548"/>
    </source>
</evidence>
<evidence type="ECO:0000313" key="4">
    <source>
        <dbReference type="EMBL" id="MBO3275852.1"/>
    </source>
</evidence>
<keyword evidence="1" id="KW-0175">Coiled coil</keyword>
<comment type="caution">
    <text evidence="4">The sequence shown here is derived from an EMBL/GenBank/DDBJ whole genome shotgun (WGS) entry which is preliminary data.</text>
</comment>
<dbReference type="PANTHER" id="PTHR33055:SF13">
    <property type="entry name" value="TRANSPOSASE"/>
    <property type="match status" value="1"/>
</dbReference>
<dbReference type="InterPro" id="IPR002525">
    <property type="entry name" value="Transp_IS110-like_N"/>
</dbReference>
<protein>
    <submittedName>
        <fullName evidence="4">IS110 family transposase</fullName>
    </submittedName>
</protein>
<keyword evidence="5" id="KW-1185">Reference proteome</keyword>